<evidence type="ECO:0000313" key="4">
    <source>
        <dbReference type="EMBL" id="AMN46381.1"/>
    </source>
</evidence>
<dbReference type="GO" id="GO:0071111">
    <property type="term" value="F:cyclic-guanylate-specific phosphodiesterase activity"/>
    <property type="evidence" value="ECO:0007669"/>
    <property type="project" value="InterPro"/>
</dbReference>
<name>A0A127F9R9_STEDE</name>
<dbReference type="GO" id="GO:0000160">
    <property type="term" value="P:phosphorelay signal transduction system"/>
    <property type="evidence" value="ECO:0007669"/>
    <property type="project" value="InterPro"/>
</dbReference>
<dbReference type="InterPro" id="IPR001633">
    <property type="entry name" value="EAL_dom"/>
</dbReference>
<dbReference type="EMBL" id="CP011971">
    <property type="protein sequence ID" value="AMN46381.1"/>
    <property type="molecule type" value="Genomic_DNA"/>
</dbReference>
<dbReference type="SUPFAM" id="SSF141868">
    <property type="entry name" value="EAL domain-like"/>
    <property type="match status" value="1"/>
</dbReference>
<accession>A0A127F9R9</accession>
<dbReference type="InterPro" id="IPR035919">
    <property type="entry name" value="EAL_sf"/>
</dbReference>
<evidence type="ECO:0000259" key="2">
    <source>
        <dbReference type="PROSITE" id="PS50110"/>
    </source>
</evidence>
<dbReference type="PANTHER" id="PTHR33121:SF79">
    <property type="entry name" value="CYCLIC DI-GMP PHOSPHODIESTERASE PDED-RELATED"/>
    <property type="match status" value="1"/>
</dbReference>
<dbReference type="InterPro" id="IPR050706">
    <property type="entry name" value="Cyclic-di-GMP_PDE-like"/>
</dbReference>
<dbReference type="Gene3D" id="3.40.50.2300">
    <property type="match status" value="1"/>
</dbReference>
<dbReference type="SMART" id="SM00052">
    <property type="entry name" value="EAL"/>
    <property type="match status" value="1"/>
</dbReference>
<dbReference type="KEGG" id="sdf:ACG33_04515"/>
<dbReference type="PANTHER" id="PTHR33121">
    <property type="entry name" value="CYCLIC DI-GMP PHOSPHODIESTERASE PDEF"/>
    <property type="match status" value="1"/>
</dbReference>
<dbReference type="InterPro" id="IPR011006">
    <property type="entry name" value="CheY-like_superfamily"/>
</dbReference>
<proteinExistence type="predicted"/>
<keyword evidence="1" id="KW-0597">Phosphoprotein</keyword>
<reference evidence="4 5" key="1">
    <citation type="submission" date="2015-06" db="EMBL/GenBank/DDBJ databases">
        <title>A Comprehensive Approach to Explore the Metabolic and Phylogenetic Diversity of Bacterial Steroid Degradation in the Environment: Testosterone as an Example.</title>
        <authorList>
            <person name="Yang F.-C."/>
            <person name="Chen Y.-L."/>
            <person name="Yu C.-P."/>
            <person name="Tang S.-L."/>
            <person name="Wang P.-H."/>
            <person name="Ismail W."/>
            <person name="Wang C.-H."/>
            <person name="Yang C.-Y."/>
            <person name="Chiang Y.-R."/>
        </authorList>
    </citation>
    <scope>NUCLEOTIDE SEQUENCE [LARGE SCALE GENOMIC DNA]</scope>
    <source>
        <strain evidence="4 5">DSM 18526</strain>
    </source>
</reference>
<sequence length="423" mass="46398">MVSPTSLAHLTSVLIVDDSEVQRNHSASLCSELGIATIHQAGNGREALALLATLSPSLLIVDLEMPTMDGAELLHRLQQQAIDIPVIVVSSHERMLINAVRDMGSVLGLRIVGALQKPLTVNLLHEILHNHAGTGTGTGTGIEPQIRAQPPVDAEMLRSAIENGEIQVHYQPKVDVRTGIMRGVEALARWRHATLGVVPPEQFVRLAECNGLIHALTLHVMNLAMLQINAWRARGLHLSVSINLSPLLLEHSDLAHEISSLQRCYGLSADQIVLEVTESSLVTQLGVALGVLTQLRLRGFGLSIDDYGTGFSSLQQLARIPFTELKIDREFVHGAHERKNLQIILRSALEMANQLGLVTVAEGVETMQDWRLLQEFGCKLGQGWFIAKAMPAAEVLPWLRMYPARRRALERKPTESPSLNRPA</sequence>
<dbReference type="AlphaFoldDB" id="A0A127F9R9"/>
<dbReference type="SUPFAM" id="SSF52172">
    <property type="entry name" value="CheY-like"/>
    <property type="match status" value="1"/>
</dbReference>
<feature type="domain" description="Response regulatory" evidence="2">
    <location>
        <begin position="12"/>
        <end position="132"/>
    </location>
</feature>
<keyword evidence="5" id="KW-1185">Reference proteome</keyword>
<feature type="modified residue" description="4-aspartylphosphate" evidence="1">
    <location>
        <position position="62"/>
    </location>
</feature>
<dbReference type="PROSITE" id="PS50883">
    <property type="entry name" value="EAL"/>
    <property type="match status" value="1"/>
</dbReference>
<dbReference type="PROSITE" id="PS50110">
    <property type="entry name" value="RESPONSE_REGULATORY"/>
    <property type="match status" value="1"/>
</dbReference>
<dbReference type="Pfam" id="PF00072">
    <property type="entry name" value="Response_reg"/>
    <property type="match status" value="1"/>
</dbReference>
<organism evidence="4 5">
    <name type="scientific">Steroidobacter denitrificans</name>
    <dbReference type="NCBI Taxonomy" id="465721"/>
    <lineage>
        <taxon>Bacteria</taxon>
        <taxon>Pseudomonadati</taxon>
        <taxon>Pseudomonadota</taxon>
        <taxon>Gammaproteobacteria</taxon>
        <taxon>Steroidobacterales</taxon>
        <taxon>Steroidobacteraceae</taxon>
        <taxon>Steroidobacter</taxon>
    </lineage>
</organism>
<dbReference type="CDD" id="cd01948">
    <property type="entry name" value="EAL"/>
    <property type="match status" value="1"/>
</dbReference>
<feature type="domain" description="EAL" evidence="3">
    <location>
        <begin position="150"/>
        <end position="403"/>
    </location>
</feature>
<gene>
    <name evidence="4" type="ORF">ACG33_04515</name>
</gene>
<protein>
    <submittedName>
        <fullName evidence="4">Uncharacterized protein</fullName>
    </submittedName>
</protein>
<dbReference type="Gene3D" id="3.20.20.450">
    <property type="entry name" value="EAL domain"/>
    <property type="match status" value="1"/>
</dbReference>
<evidence type="ECO:0000259" key="3">
    <source>
        <dbReference type="PROSITE" id="PS50883"/>
    </source>
</evidence>
<dbReference type="OrthoDB" id="9812358at2"/>
<dbReference type="RefSeq" id="WP_066919069.1">
    <property type="nucleotide sequence ID" value="NZ_CP011971.1"/>
</dbReference>
<evidence type="ECO:0000313" key="5">
    <source>
        <dbReference type="Proteomes" id="UP000070250"/>
    </source>
</evidence>
<evidence type="ECO:0000256" key="1">
    <source>
        <dbReference type="PROSITE-ProRule" id="PRU00169"/>
    </source>
</evidence>
<dbReference type="InterPro" id="IPR001789">
    <property type="entry name" value="Sig_transdc_resp-reg_receiver"/>
</dbReference>
<dbReference type="SMART" id="SM00448">
    <property type="entry name" value="REC"/>
    <property type="match status" value="1"/>
</dbReference>
<dbReference type="CDD" id="cd00156">
    <property type="entry name" value="REC"/>
    <property type="match status" value="1"/>
</dbReference>
<dbReference type="Proteomes" id="UP000070250">
    <property type="component" value="Chromosome"/>
</dbReference>
<dbReference type="STRING" id="465721.ACG33_04515"/>
<dbReference type="Pfam" id="PF00563">
    <property type="entry name" value="EAL"/>
    <property type="match status" value="1"/>
</dbReference>